<dbReference type="EMBL" id="MU404350">
    <property type="protein sequence ID" value="KAI1618140.1"/>
    <property type="molecule type" value="Genomic_DNA"/>
</dbReference>
<accession>A0AAN6E7L3</accession>
<gene>
    <name evidence="1" type="ORF">EDD36DRAFT_413833</name>
</gene>
<dbReference type="Proteomes" id="UP001203852">
    <property type="component" value="Unassembled WGS sequence"/>
</dbReference>
<name>A0AAN6E7L3_9EURO</name>
<evidence type="ECO:0000313" key="1">
    <source>
        <dbReference type="EMBL" id="KAI1618140.1"/>
    </source>
</evidence>
<proteinExistence type="predicted"/>
<comment type="caution">
    <text evidence="1">The sequence shown here is derived from an EMBL/GenBank/DDBJ whole genome shotgun (WGS) entry which is preliminary data.</text>
</comment>
<keyword evidence="2" id="KW-1185">Reference proteome</keyword>
<reference evidence="1" key="1">
    <citation type="journal article" date="2022" name="bioRxiv">
        <title>Deciphering the potential niche of two novel black yeast fungi from a biological soil crust based on their genomes, phenotypes, and melanin regulation.</title>
        <authorList>
            <consortium name="DOE Joint Genome Institute"/>
            <person name="Carr E.C."/>
            <person name="Barton Q."/>
            <person name="Grambo S."/>
            <person name="Sullivan M."/>
            <person name="Renfro C.M."/>
            <person name="Kuo A."/>
            <person name="Pangilinan J."/>
            <person name="Lipzen A."/>
            <person name="Keymanesh K."/>
            <person name="Savage E."/>
            <person name="Barry K."/>
            <person name="Grigoriev I.V."/>
            <person name="Riekhof W.R."/>
            <person name="Harris S.S."/>
        </authorList>
    </citation>
    <scope>NUCLEOTIDE SEQUENCE</scope>
    <source>
        <strain evidence="1">JF 03-4F</strain>
    </source>
</reference>
<dbReference type="AlphaFoldDB" id="A0AAN6E7L3"/>
<sequence length="202" mass="20753">MTTAASSPGDRLLDLFTVADVDPDPDPPPEPDPEAVADAGEPVLDEALACVTVGTTEFAIREDPVDPLCVPVDSTAGLLGEMADEEVLKSLAVKNCAVVPDGVELSSTLPLVVTATVFEPPFCVLVIVSMLLADVSRAQDCAVDVGGTCAIDNVVVSAVVVIRLPGAVTMLASSLATLLRGFNGDNMSRCRTGMACAAQQVN</sequence>
<organism evidence="1 2">
    <name type="scientific">Exophiala viscosa</name>
    <dbReference type="NCBI Taxonomy" id="2486360"/>
    <lineage>
        <taxon>Eukaryota</taxon>
        <taxon>Fungi</taxon>
        <taxon>Dikarya</taxon>
        <taxon>Ascomycota</taxon>
        <taxon>Pezizomycotina</taxon>
        <taxon>Eurotiomycetes</taxon>
        <taxon>Chaetothyriomycetidae</taxon>
        <taxon>Chaetothyriales</taxon>
        <taxon>Herpotrichiellaceae</taxon>
        <taxon>Exophiala</taxon>
    </lineage>
</organism>
<evidence type="ECO:0000313" key="2">
    <source>
        <dbReference type="Proteomes" id="UP001203852"/>
    </source>
</evidence>
<protein>
    <submittedName>
        <fullName evidence="1">Uncharacterized protein</fullName>
    </submittedName>
</protein>